<comment type="caution">
    <text evidence="1">The sequence shown here is derived from an EMBL/GenBank/DDBJ whole genome shotgun (WGS) entry which is preliminary data.</text>
</comment>
<name>A0ACC3MTW6_9PEZI</name>
<organism evidence="1 2">
    <name type="scientific">Vermiconidia calcicola</name>
    <dbReference type="NCBI Taxonomy" id="1690605"/>
    <lineage>
        <taxon>Eukaryota</taxon>
        <taxon>Fungi</taxon>
        <taxon>Dikarya</taxon>
        <taxon>Ascomycota</taxon>
        <taxon>Pezizomycotina</taxon>
        <taxon>Dothideomycetes</taxon>
        <taxon>Dothideomycetidae</taxon>
        <taxon>Mycosphaerellales</taxon>
        <taxon>Extremaceae</taxon>
        <taxon>Vermiconidia</taxon>
    </lineage>
</organism>
<gene>
    <name evidence="1" type="ORF">LTR37_014271</name>
</gene>
<dbReference type="Proteomes" id="UP001281147">
    <property type="component" value="Unassembled WGS sequence"/>
</dbReference>
<sequence length="484" mass="54386">MRTQWHEVHLIWPATPRCYHARHTSPRLCTHVIRPAGTQRLYIHWRILFPYSSSIWDTSRFFAITIPFTLWQSGTSDCRTGPGATGSDSPDCHGNTFTHVKVMDIAWDVLVGRGGQAVLILCAYRLFGRVIKMLMQQGEVGYDVFSAVAFNTGGVESFLTLARHFAMAPALQPIPRTRRTLWAYSGMAVATMYIIAMPSLIASMTGYTSHYAPFLDYSNMMSGNDSHRSPQDCFGAIQPVWGRVQAIRSEPGGLWKPPFEFEVWSSDSSLPEYQPILEDGVLLNQVSAPKYMDYYHRYRSVYDVCASKLNISDCAEADRTTYLLQLWVSDEETGWVNTTILPPMPGIVPYQSVSTPLSESLHWICSDEEFQKSDLGQVDEYDNPVGLAVICRAGTGFVWGFSFLLSFMVCSMNLIFVLIMYALWVGTLRHPVPSAAVSHFKDAAIMISSAQKEYGVDCAEWDAKDLKRIVVRGNVGMRSAEEDH</sequence>
<accession>A0ACC3MTW6</accession>
<dbReference type="EMBL" id="JAUTXU010000148">
    <property type="protein sequence ID" value="KAK3703693.1"/>
    <property type="molecule type" value="Genomic_DNA"/>
</dbReference>
<proteinExistence type="predicted"/>
<evidence type="ECO:0000313" key="1">
    <source>
        <dbReference type="EMBL" id="KAK3703693.1"/>
    </source>
</evidence>
<keyword evidence="2" id="KW-1185">Reference proteome</keyword>
<evidence type="ECO:0000313" key="2">
    <source>
        <dbReference type="Proteomes" id="UP001281147"/>
    </source>
</evidence>
<protein>
    <submittedName>
        <fullName evidence="1">Uncharacterized protein</fullName>
    </submittedName>
</protein>
<reference evidence="1" key="1">
    <citation type="submission" date="2023-07" db="EMBL/GenBank/DDBJ databases">
        <title>Black Yeasts Isolated from many extreme environments.</title>
        <authorList>
            <person name="Coleine C."/>
            <person name="Stajich J.E."/>
            <person name="Selbmann L."/>
        </authorList>
    </citation>
    <scope>NUCLEOTIDE SEQUENCE</scope>
    <source>
        <strain evidence="1">CCFEE 5714</strain>
    </source>
</reference>